<keyword evidence="2 5" id="KW-0479">Metal-binding</keyword>
<evidence type="ECO:0000313" key="7">
    <source>
        <dbReference type="EMBL" id="MBM9466073.1"/>
    </source>
</evidence>
<evidence type="ECO:0000313" key="8">
    <source>
        <dbReference type="Proteomes" id="UP000663792"/>
    </source>
</evidence>
<dbReference type="GO" id="GO:0016491">
    <property type="term" value="F:oxidoreductase activity"/>
    <property type="evidence" value="ECO:0007669"/>
    <property type="project" value="UniProtKB-KW"/>
</dbReference>
<dbReference type="Proteomes" id="UP000663792">
    <property type="component" value="Unassembled WGS sequence"/>
</dbReference>
<accession>A0A939BV13</accession>
<dbReference type="Pfam" id="PF00107">
    <property type="entry name" value="ADH_zinc_N"/>
    <property type="match status" value="1"/>
</dbReference>
<dbReference type="PANTHER" id="PTHR43401:SF5">
    <property type="entry name" value="ALCOHOL DEHYDROGENASE-RELATED"/>
    <property type="match status" value="1"/>
</dbReference>
<evidence type="ECO:0000259" key="6">
    <source>
        <dbReference type="SMART" id="SM00829"/>
    </source>
</evidence>
<organism evidence="7 8">
    <name type="scientific">Nakamurella leprariae</name>
    <dbReference type="NCBI Taxonomy" id="2803911"/>
    <lineage>
        <taxon>Bacteria</taxon>
        <taxon>Bacillati</taxon>
        <taxon>Actinomycetota</taxon>
        <taxon>Actinomycetes</taxon>
        <taxon>Nakamurellales</taxon>
        <taxon>Nakamurellaceae</taxon>
        <taxon>Nakamurella</taxon>
    </lineage>
</organism>
<keyword evidence="4" id="KW-0560">Oxidoreductase</keyword>
<dbReference type="Gene3D" id="3.90.180.10">
    <property type="entry name" value="Medium-chain alcohol dehydrogenases, catalytic domain"/>
    <property type="match status" value="1"/>
</dbReference>
<dbReference type="SMART" id="SM00829">
    <property type="entry name" value="PKS_ER"/>
    <property type="match status" value="1"/>
</dbReference>
<dbReference type="InterPro" id="IPR011032">
    <property type="entry name" value="GroES-like_sf"/>
</dbReference>
<dbReference type="RefSeq" id="WP_205259031.1">
    <property type="nucleotide sequence ID" value="NZ_JAERWK010000003.1"/>
</dbReference>
<dbReference type="InterPro" id="IPR050129">
    <property type="entry name" value="Zn_alcohol_dh"/>
</dbReference>
<evidence type="ECO:0000256" key="1">
    <source>
        <dbReference type="ARBA" id="ARBA00001947"/>
    </source>
</evidence>
<dbReference type="PANTHER" id="PTHR43401">
    <property type="entry name" value="L-THREONINE 3-DEHYDROGENASE"/>
    <property type="match status" value="1"/>
</dbReference>
<dbReference type="InterPro" id="IPR020843">
    <property type="entry name" value="ER"/>
</dbReference>
<dbReference type="InterPro" id="IPR036291">
    <property type="entry name" value="NAD(P)-bd_dom_sf"/>
</dbReference>
<dbReference type="AlphaFoldDB" id="A0A939BV13"/>
<dbReference type="InterPro" id="IPR013149">
    <property type="entry name" value="ADH-like_C"/>
</dbReference>
<dbReference type="PROSITE" id="PS00059">
    <property type="entry name" value="ADH_ZINC"/>
    <property type="match status" value="1"/>
</dbReference>
<feature type="domain" description="Enoyl reductase (ER)" evidence="6">
    <location>
        <begin position="10"/>
        <end position="348"/>
    </location>
</feature>
<keyword evidence="8" id="KW-1185">Reference proteome</keyword>
<evidence type="ECO:0000256" key="4">
    <source>
        <dbReference type="ARBA" id="ARBA00023002"/>
    </source>
</evidence>
<dbReference type="GO" id="GO:0008270">
    <property type="term" value="F:zinc ion binding"/>
    <property type="evidence" value="ECO:0007669"/>
    <property type="project" value="InterPro"/>
</dbReference>
<dbReference type="Pfam" id="PF08240">
    <property type="entry name" value="ADH_N"/>
    <property type="match status" value="1"/>
</dbReference>
<proteinExistence type="inferred from homology"/>
<name>A0A939BV13_9ACTN</name>
<keyword evidence="3 5" id="KW-0862">Zinc</keyword>
<evidence type="ECO:0000256" key="3">
    <source>
        <dbReference type="ARBA" id="ARBA00022833"/>
    </source>
</evidence>
<dbReference type="SUPFAM" id="SSF51735">
    <property type="entry name" value="NAD(P)-binding Rossmann-fold domains"/>
    <property type="match status" value="1"/>
</dbReference>
<comment type="caution">
    <text evidence="7">The sequence shown here is derived from an EMBL/GenBank/DDBJ whole genome shotgun (WGS) entry which is preliminary data.</text>
</comment>
<reference evidence="7" key="1">
    <citation type="submission" date="2021-01" db="EMBL/GenBank/DDBJ databases">
        <title>YIM 132084 draft genome.</title>
        <authorList>
            <person name="An D."/>
        </authorList>
    </citation>
    <scope>NUCLEOTIDE SEQUENCE</scope>
    <source>
        <strain evidence="7">YIM 132084</strain>
    </source>
</reference>
<comment type="cofactor">
    <cofactor evidence="1 5">
        <name>Zn(2+)</name>
        <dbReference type="ChEBI" id="CHEBI:29105"/>
    </cofactor>
</comment>
<dbReference type="InterPro" id="IPR002328">
    <property type="entry name" value="ADH_Zn_CS"/>
</dbReference>
<dbReference type="InterPro" id="IPR013154">
    <property type="entry name" value="ADH-like_N"/>
</dbReference>
<dbReference type="SUPFAM" id="SSF50129">
    <property type="entry name" value="GroES-like"/>
    <property type="match status" value="1"/>
</dbReference>
<evidence type="ECO:0000256" key="5">
    <source>
        <dbReference type="RuleBase" id="RU361277"/>
    </source>
</evidence>
<comment type="similarity">
    <text evidence="5">Belongs to the zinc-containing alcohol dehydrogenase family.</text>
</comment>
<protein>
    <submittedName>
        <fullName evidence="7">Alcohol dehydrogenase catalytic domain-containing protein</fullName>
    </submittedName>
</protein>
<dbReference type="EMBL" id="JAERWK010000003">
    <property type="protein sequence ID" value="MBM9466073.1"/>
    <property type="molecule type" value="Genomic_DNA"/>
</dbReference>
<sequence length="350" mass="36038">MRAILIEEYGELPRVAEVPEPECPPDGAVVEVTATGVCRSDWHAWLGHDRDVRLPHVPGHEFAGVLVQLGEQVTGWVVGDRVTAPFVYACGSCPACRTGQQQVCRRQTQPGFTHWGSFADRVVVHHADVNLVPVPDGIADTAAAALGCRFATAHRAVRHHGAVRAGDTVAVYGCGGLGLSAVMIAVAAGATVIAVDPAPVAREAAVRFGAIAAVDPGRLGRAHEIAEQVRSLAGGDGVAVAVDAIGRPDVLAASVLSLGRRGRHVQAGLLLGEHAAPAVPMDRVIAWELQLFGSHGMAAGDYPAMLAEIADGSLDPTLLVGTVAPLTEAPTALAALGGRPDVAGLTVLVP</sequence>
<gene>
    <name evidence="7" type="ORF">JL106_02110</name>
</gene>
<evidence type="ECO:0000256" key="2">
    <source>
        <dbReference type="ARBA" id="ARBA00022723"/>
    </source>
</evidence>